<dbReference type="Pfam" id="PF16911">
    <property type="entry name" value="PapA_C"/>
    <property type="match status" value="1"/>
</dbReference>
<gene>
    <name evidence="13" type="ORF">Kpho02_06930</name>
</gene>
<comment type="catalytic activity">
    <reaction evidence="1">
        <text>2 a mycocerosyl-[mycocerosic acid synthase] + a phthiocerol = a dimycocerosyl phthiocerol + 2 holo-[mycocerosic acid synthase].</text>
        <dbReference type="EC" id="2.3.1.282"/>
    </reaction>
</comment>
<dbReference type="InterPro" id="IPR023213">
    <property type="entry name" value="CAT-like_dom_sf"/>
</dbReference>
<evidence type="ECO:0000256" key="3">
    <source>
        <dbReference type="ARBA" id="ARBA00001907"/>
    </source>
</evidence>
<keyword evidence="8" id="KW-0012">Acyltransferase</keyword>
<comment type="caution">
    <text evidence="13">The sequence shown here is derived from an EMBL/GenBank/DDBJ whole genome shotgun (WGS) entry which is preliminary data.</text>
</comment>
<evidence type="ECO:0000256" key="9">
    <source>
        <dbReference type="ARBA" id="ARBA00030465"/>
    </source>
</evidence>
<evidence type="ECO:0000313" key="14">
    <source>
        <dbReference type="Proteomes" id="UP001165041"/>
    </source>
</evidence>
<dbReference type="RefSeq" id="WP_285733333.1">
    <property type="nucleotide sequence ID" value="NZ_BSSA01000001.1"/>
</dbReference>
<dbReference type="PANTHER" id="PTHR28037:SF1">
    <property type="entry name" value="ALCOHOL O-ACETYLTRANSFERASE 1-RELATED"/>
    <property type="match status" value="1"/>
</dbReference>
<evidence type="ECO:0000256" key="8">
    <source>
        <dbReference type="ARBA" id="ARBA00023315"/>
    </source>
</evidence>
<proteinExistence type="inferred from homology"/>
<evidence type="ECO:0000256" key="10">
    <source>
        <dbReference type="ARBA" id="ARBA00032317"/>
    </source>
</evidence>
<dbReference type="Proteomes" id="UP001165041">
    <property type="component" value="Unassembled WGS sequence"/>
</dbReference>
<dbReference type="GO" id="GO:0016746">
    <property type="term" value="F:acyltransferase activity"/>
    <property type="evidence" value="ECO:0007669"/>
    <property type="project" value="UniProtKB-KW"/>
</dbReference>
<name>A0A9W6Q4F7_9ACTN</name>
<comment type="catalytic activity">
    <reaction evidence="3">
        <text>2 a mycocerosyl-[mycocerosic acid synthase] + a phthiodiolone = a dimycocerosyl phthiodiolone + 2 holo-[mycocerosic acid synthase].</text>
        <dbReference type="EC" id="2.3.1.282"/>
    </reaction>
</comment>
<evidence type="ECO:0000256" key="2">
    <source>
        <dbReference type="ARBA" id="ARBA00000625"/>
    </source>
</evidence>
<evidence type="ECO:0000259" key="12">
    <source>
        <dbReference type="Pfam" id="PF16911"/>
    </source>
</evidence>
<evidence type="ECO:0000256" key="11">
    <source>
        <dbReference type="ARBA" id="ARBA00033407"/>
    </source>
</evidence>
<evidence type="ECO:0000256" key="1">
    <source>
        <dbReference type="ARBA" id="ARBA00000026"/>
    </source>
</evidence>
<dbReference type="EMBL" id="BSSA01000001">
    <property type="protein sequence ID" value="GLW68394.1"/>
    <property type="molecule type" value="Genomic_DNA"/>
</dbReference>
<dbReference type="InterPro" id="IPR052058">
    <property type="entry name" value="Alcohol_O-acetyltransferase"/>
</dbReference>
<dbReference type="SUPFAM" id="SSF52777">
    <property type="entry name" value="CoA-dependent acyltransferases"/>
    <property type="match status" value="2"/>
</dbReference>
<dbReference type="AlphaFoldDB" id="A0A9W6Q4F7"/>
<dbReference type="Gene3D" id="3.30.559.30">
    <property type="entry name" value="Nonribosomal peptide synthetase, condensation domain"/>
    <property type="match status" value="1"/>
</dbReference>
<protein>
    <recommendedName>
        <fullName evidence="6">Phthiocerol/phthiodiolone dimycocerosyl transferase</fullName>
        <ecNumber evidence="5">2.3.1.282</ecNumber>
    </recommendedName>
    <alternativeName>
        <fullName evidence="11">Acyltransferase PapA5</fullName>
    </alternativeName>
    <alternativeName>
        <fullName evidence="9">Phthiocerol/phthiodiolone O-acyltransferase</fullName>
    </alternativeName>
    <alternativeName>
        <fullName evidence="10">Polyketide synthase-associated protein A5</fullName>
    </alternativeName>
</protein>
<evidence type="ECO:0000313" key="13">
    <source>
        <dbReference type="EMBL" id="GLW68394.1"/>
    </source>
</evidence>
<feature type="domain" description="Phthiocerol/phthiodiolone dimycocerosyl transferase C-terminal" evidence="12">
    <location>
        <begin position="192"/>
        <end position="372"/>
    </location>
</feature>
<dbReference type="PANTHER" id="PTHR28037">
    <property type="entry name" value="ALCOHOL O-ACETYLTRANSFERASE 1-RELATED"/>
    <property type="match status" value="1"/>
</dbReference>
<accession>A0A9W6Q4F7</accession>
<reference evidence="13" key="1">
    <citation type="submission" date="2023-02" db="EMBL/GenBank/DDBJ databases">
        <title>Kitasatospora phosalacinea NBRC 14627.</title>
        <authorList>
            <person name="Ichikawa N."/>
            <person name="Sato H."/>
            <person name="Tonouchi N."/>
        </authorList>
    </citation>
    <scope>NUCLEOTIDE SEQUENCE</scope>
    <source>
        <strain evidence="13">NBRC 14627</strain>
    </source>
</reference>
<evidence type="ECO:0000256" key="5">
    <source>
        <dbReference type="ARBA" id="ARBA00012866"/>
    </source>
</evidence>
<organism evidence="13 14">
    <name type="scientific">Kitasatospora phosalacinea</name>
    <dbReference type="NCBI Taxonomy" id="2065"/>
    <lineage>
        <taxon>Bacteria</taxon>
        <taxon>Bacillati</taxon>
        <taxon>Actinomycetota</taxon>
        <taxon>Actinomycetes</taxon>
        <taxon>Kitasatosporales</taxon>
        <taxon>Streptomycetaceae</taxon>
        <taxon>Kitasatospora</taxon>
    </lineage>
</organism>
<evidence type="ECO:0000256" key="7">
    <source>
        <dbReference type="ARBA" id="ARBA00022679"/>
    </source>
</evidence>
<evidence type="ECO:0000256" key="6">
    <source>
        <dbReference type="ARBA" id="ARBA00013449"/>
    </source>
</evidence>
<dbReference type="InterPro" id="IPR031641">
    <property type="entry name" value="PapA_C"/>
</dbReference>
<keyword evidence="7" id="KW-0808">Transferase</keyword>
<comment type="catalytic activity">
    <reaction evidence="2">
        <text>2 a mycocerosyl-[mycocerosic acid synthase] + a phenolphthiocerol = a dimycocerosyl phenolphthiocerol + 2 holo-[mycocerosic acid synthase].</text>
        <dbReference type="EC" id="2.3.1.282"/>
    </reaction>
</comment>
<dbReference type="Gene3D" id="3.30.559.10">
    <property type="entry name" value="Chloramphenicol acetyltransferase-like domain"/>
    <property type="match status" value="1"/>
</dbReference>
<dbReference type="EC" id="2.3.1.282" evidence="5"/>
<sequence length="400" mass="42938">MTHECRSLTFFESLFYLWRVGPVVASVTLEGRVDAEVLERALELLQRDHPLVRCSFRRTPDAVLVELADDGPGLELVAPGDNGLAQILNTALPDDRRIYRVTLAQGPDSAVLSFAGDHAGSDARLNTLLLHRLLGHYADLLRGVERPPSGRSAFEGSLEEALLAAYEPGPVRLPPAGEPPLTLHGAADAPGELAVRAFAFEPEVTAALLAAARREGVSLTNLLVGAMACAVRSRFPEAGPLPVAPAFAVDLRSRVEPPIAPDAPFCCVARLVCSTGVGPDDRPAEVGRRIGAQLKEALAREEVQHRLVSQREVGEATPLPPISFMVSNIGVIEEYPVPEGLRVTDSRWATTSRGPVPTLFGSTVNGRLTLDLVYDTAFHRTGVIEELAKQFEALLLAGLD</sequence>
<comment type="similarity">
    <text evidence="4">Belongs to the acyltransferase PapA5 family.</text>
</comment>
<evidence type="ECO:0000256" key="4">
    <source>
        <dbReference type="ARBA" id="ARBA00006558"/>
    </source>
</evidence>